<name>A0A914R7D3_PAREQ</name>
<evidence type="ECO:0000313" key="1">
    <source>
        <dbReference type="Proteomes" id="UP000887564"/>
    </source>
</evidence>
<dbReference type="WBParaSite" id="PEQ_0000217301-mRNA-1">
    <property type="protein sequence ID" value="PEQ_0000217301-mRNA-1"/>
    <property type="gene ID" value="PEQ_0000217301"/>
</dbReference>
<reference evidence="2" key="1">
    <citation type="submission" date="2022-11" db="UniProtKB">
        <authorList>
            <consortium name="WormBaseParasite"/>
        </authorList>
    </citation>
    <scope>IDENTIFICATION</scope>
</reference>
<dbReference type="AlphaFoldDB" id="A0A914R7D3"/>
<accession>A0A914R7D3</accession>
<evidence type="ECO:0000313" key="2">
    <source>
        <dbReference type="WBParaSite" id="PEQ_0000217301-mRNA-1"/>
    </source>
</evidence>
<organism evidence="1 2">
    <name type="scientific">Parascaris equorum</name>
    <name type="common">Equine roundworm</name>
    <dbReference type="NCBI Taxonomy" id="6256"/>
    <lineage>
        <taxon>Eukaryota</taxon>
        <taxon>Metazoa</taxon>
        <taxon>Ecdysozoa</taxon>
        <taxon>Nematoda</taxon>
        <taxon>Chromadorea</taxon>
        <taxon>Rhabditida</taxon>
        <taxon>Spirurina</taxon>
        <taxon>Ascaridomorpha</taxon>
        <taxon>Ascaridoidea</taxon>
        <taxon>Ascarididae</taxon>
        <taxon>Parascaris</taxon>
    </lineage>
</organism>
<protein>
    <submittedName>
        <fullName evidence="2">Uncharacterized protein</fullName>
    </submittedName>
</protein>
<keyword evidence="1" id="KW-1185">Reference proteome</keyword>
<sequence length="60" mass="6715">PSVFHVQVSFPPSDDYVAADKCPQSWHPLQQARNDSFSSKRPSASVRSFALMATQHRSLL</sequence>
<proteinExistence type="predicted"/>
<dbReference type="Proteomes" id="UP000887564">
    <property type="component" value="Unplaced"/>
</dbReference>